<keyword evidence="4" id="KW-1185">Reference proteome</keyword>
<protein>
    <submittedName>
        <fullName evidence="3">Membrane protein</fullName>
    </submittedName>
</protein>
<evidence type="ECO:0000313" key="3">
    <source>
        <dbReference type="EMBL" id="KRG63322.1"/>
    </source>
</evidence>
<keyword evidence="2" id="KW-0812">Transmembrane</keyword>
<evidence type="ECO:0000256" key="2">
    <source>
        <dbReference type="SAM" id="Phobius"/>
    </source>
</evidence>
<keyword evidence="2" id="KW-1133">Transmembrane helix</keyword>
<dbReference type="STRING" id="405444.ABB26_12555"/>
<sequence>MQPAASTDSSTAESRAHDPAGVSLPTVDELLDDAPATDDALPAQPHSRLPQAAVPPNIMLQAAVTRLVEQKEQVDQLARNGLLAGLLPTEWSTSPGNELRAFIASVVPFASDSARGETIAARVPLKFLLGHSQRWGKHDVAEPKSLAAYLGSDDRSVPGNADLAEVMLLSPLGLAWAHAGRGRVGFLRAMGADTLAARVTALPYPAAEQLALYLADCDGMTHVWCVLDKRRLRALPVPSLTLPLLSAYGVGAPEPWPSNWPEPAEVGAELARLRSGKSVVEVDLVKLVDKIGRDRAGEAWSGASLMQLHTWVPRWRFFLTSFIGLPAALLLIAALALPGQIEAAAVAAALGFAGGAIAALAAPWIYARRKHLS</sequence>
<accession>A0A0R0C9Z2</accession>
<dbReference type="OrthoDB" id="6051288at2"/>
<dbReference type="AlphaFoldDB" id="A0A0R0C9Z2"/>
<comment type="caution">
    <text evidence="3">The sequence shown here is derived from an EMBL/GenBank/DDBJ whole genome shotgun (WGS) entry which is preliminary data.</text>
</comment>
<proteinExistence type="predicted"/>
<feature type="transmembrane region" description="Helical" evidence="2">
    <location>
        <begin position="343"/>
        <end position="367"/>
    </location>
</feature>
<reference evidence="3 4" key="1">
    <citation type="submission" date="2015-05" db="EMBL/GenBank/DDBJ databases">
        <title>Genome sequencing and analysis of members of genus Stenotrophomonas.</title>
        <authorList>
            <person name="Patil P.P."/>
            <person name="Midha S."/>
            <person name="Patil P.B."/>
        </authorList>
    </citation>
    <scope>NUCLEOTIDE SEQUENCE [LARGE SCALE GENOMIC DNA]</scope>
    <source>
        <strain evidence="3 4">DSM 18929</strain>
    </source>
</reference>
<dbReference type="RefSeq" id="WP_057634641.1">
    <property type="nucleotide sequence ID" value="NZ_LDJI01000024.1"/>
</dbReference>
<dbReference type="PATRIC" id="fig|405444.3.peg.1608"/>
<organism evidence="3 4">
    <name type="scientific">Stenotrophomonas humi</name>
    <dbReference type="NCBI Taxonomy" id="405444"/>
    <lineage>
        <taxon>Bacteria</taxon>
        <taxon>Pseudomonadati</taxon>
        <taxon>Pseudomonadota</taxon>
        <taxon>Gammaproteobacteria</taxon>
        <taxon>Lysobacterales</taxon>
        <taxon>Lysobacteraceae</taxon>
        <taxon>Stenotrophomonas</taxon>
    </lineage>
</organism>
<feature type="transmembrane region" description="Helical" evidence="2">
    <location>
        <begin position="315"/>
        <end position="337"/>
    </location>
</feature>
<name>A0A0R0C9Z2_9GAMM</name>
<feature type="region of interest" description="Disordered" evidence="1">
    <location>
        <begin position="1"/>
        <end position="23"/>
    </location>
</feature>
<gene>
    <name evidence="3" type="ORF">ABB26_12555</name>
</gene>
<keyword evidence="2" id="KW-0472">Membrane</keyword>
<dbReference type="Proteomes" id="UP000050864">
    <property type="component" value="Unassembled WGS sequence"/>
</dbReference>
<dbReference type="EMBL" id="LDJI01000024">
    <property type="protein sequence ID" value="KRG63322.1"/>
    <property type="molecule type" value="Genomic_DNA"/>
</dbReference>
<evidence type="ECO:0000313" key="4">
    <source>
        <dbReference type="Proteomes" id="UP000050864"/>
    </source>
</evidence>
<evidence type="ECO:0000256" key="1">
    <source>
        <dbReference type="SAM" id="MobiDB-lite"/>
    </source>
</evidence>
<feature type="compositionally biased region" description="Polar residues" evidence="1">
    <location>
        <begin position="1"/>
        <end position="13"/>
    </location>
</feature>